<reference evidence="1 2" key="1">
    <citation type="journal article" date="2023" name="bioRxiv">
        <title>An intranuclear bacterial parasite of deep-sea mussels expresses apoptosis inhibitors acquired from its host.</title>
        <authorList>
            <person name="Gonzalez Porras M.A."/>
            <person name="Assie A."/>
            <person name="Tietjen M."/>
            <person name="Violette M."/>
            <person name="Kleiner M."/>
            <person name="Gruber-Vodicka H."/>
            <person name="Dubilier N."/>
            <person name="Leisch N."/>
        </authorList>
    </citation>
    <scope>NUCLEOTIDE SEQUENCE [LARGE SCALE GENOMIC DNA]</scope>
    <source>
        <strain evidence="1">IAP13</strain>
    </source>
</reference>
<dbReference type="Proteomes" id="UP001178148">
    <property type="component" value="Unassembled WGS sequence"/>
</dbReference>
<sequence length="239" mass="27010">MSFELSISGADILISKSLQLSDIGEGKTEINFSFEASAGKKYTFDLDYQCMPHTPSSYQASLNVTLTDEEGNKLGCLSFTSKGVQSLKKIGVLGFVVDVLEKPVNIEFSFQKDKKGNLDISSLDDEVFFQDTRAPKLDLNVILPVILATTEKGVRSQTHRLRCHPYSINYTLTNIGEGLVQFQHTLYQLVDGNEHLLERIYFQVDSLETLREVLYASMYFHENDGVFKLLFYPANMHQI</sequence>
<name>A0AA90SML7_9GAMM</name>
<protein>
    <submittedName>
        <fullName evidence="1">Uncharacterized protein</fullName>
    </submittedName>
</protein>
<evidence type="ECO:0000313" key="1">
    <source>
        <dbReference type="EMBL" id="MDP0588976.1"/>
    </source>
</evidence>
<organism evidence="1 2">
    <name type="scientific">Candidatus Endonucleibacter bathymodioli</name>
    <dbReference type="NCBI Taxonomy" id="539814"/>
    <lineage>
        <taxon>Bacteria</taxon>
        <taxon>Pseudomonadati</taxon>
        <taxon>Pseudomonadota</taxon>
        <taxon>Gammaproteobacteria</taxon>
        <taxon>Oceanospirillales</taxon>
        <taxon>Endozoicomonadaceae</taxon>
        <taxon>Candidatus Endonucleibacter</taxon>
    </lineage>
</organism>
<comment type="caution">
    <text evidence="1">The sequence shown here is derived from an EMBL/GenBank/DDBJ whole genome shotgun (WGS) entry which is preliminary data.</text>
</comment>
<dbReference type="EMBL" id="JASXSV010000009">
    <property type="protein sequence ID" value="MDP0588976.1"/>
    <property type="molecule type" value="Genomic_DNA"/>
</dbReference>
<proteinExistence type="predicted"/>
<evidence type="ECO:0000313" key="2">
    <source>
        <dbReference type="Proteomes" id="UP001178148"/>
    </source>
</evidence>
<dbReference type="AlphaFoldDB" id="A0AA90SML7"/>
<gene>
    <name evidence="1" type="ORF">QS748_07205</name>
</gene>
<accession>A0AA90SML7</accession>
<keyword evidence="2" id="KW-1185">Reference proteome</keyword>